<evidence type="ECO:0000256" key="1">
    <source>
        <dbReference type="SAM" id="MobiDB-lite"/>
    </source>
</evidence>
<proteinExistence type="predicted"/>
<protein>
    <submittedName>
        <fullName evidence="2">Uncharacterized protein</fullName>
    </submittedName>
</protein>
<feature type="region of interest" description="Disordered" evidence="1">
    <location>
        <begin position="1"/>
        <end position="70"/>
    </location>
</feature>
<feature type="compositionally biased region" description="Low complexity" evidence="1">
    <location>
        <begin position="1"/>
        <end position="11"/>
    </location>
</feature>
<feature type="region of interest" description="Disordered" evidence="1">
    <location>
        <begin position="119"/>
        <end position="142"/>
    </location>
</feature>
<name>A0A9P4MYP7_9PLEO</name>
<dbReference type="AlphaFoldDB" id="A0A9P4MYP7"/>
<sequence>MSSIRNSSRSPPVQPPRPSPSPAAPLTLNPSQNETQNLPPDDTHDEEDEYPYPEPTSEAPLLPPPNFSPFFTIIEDQTTGEHYHPYVHYLFADDDPGIVTAAAMRSLGVDDTAYIPKNTEEEQNEEEEEGRGQDNFPLPPATNGISDRYILIDVATDGQTVVDAQSLSSEWQVSNTFVRPAPSFDSEPGDQGLMIKIEGVEIPSRSKRKEKGVPGEERFKAIREGVSGDAFKAMESIVKEVEEGVSVARRIAGAGRGESTIRAEVQQQGDTKAES</sequence>
<evidence type="ECO:0000313" key="3">
    <source>
        <dbReference type="Proteomes" id="UP000799536"/>
    </source>
</evidence>
<organism evidence="2 3">
    <name type="scientific">Delitschia confertaspora ATCC 74209</name>
    <dbReference type="NCBI Taxonomy" id="1513339"/>
    <lineage>
        <taxon>Eukaryota</taxon>
        <taxon>Fungi</taxon>
        <taxon>Dikarya</taxon>
        <taxon>Ascomycota</taxon>
        <taxon>Pezizomycotina</taxon>
        <taxon>Dothideomycetes</taxon>
        <taxon>Pleosporomycetidae</taxon>
        <taxon>Pleosporales</taxon>
        <taxon>Delitschiaceae</taxon>
        <taxon>Delitschia</taxon>
    </lineage>
</organism>
<reference evidence="2" key="1">
    <citation type="journal article" date="2020" name="Stud. Mycol.">
        <title>101 Dothideomycetes genomes: a test case for predicting lifestyles and emergence of pathogens.</title>
        <authorList>
            <person name="Haridas S."/>
            <person name="Albert R."/>
            <person name="Binder M."/>
            <person name="Bloem J."/>
            <person name="Labutti K."/>
            <person name="Salamov A."/>
            <person name="Andreopoulos B."/>
            <person name="Baker S."/>
            <person name="Barry K."/>
            <person name="Bills G."/>
            <person name="Bluhm B."/>
            <person name="Cannon C."/>
            <person name="Castanera R."/>
            <person name="Culley D."/>
            <person name="Daum C."/>
            <person name="Ezra D."/>
            <person name="Gonzalez J."/>
            <person name="Henrissat B."/>
            <person name="Kuo A."/>
            <person name="Liang C."/>
            <person name="Lipzen A."/>
            <person name="Lutzoni F."/>
            <person name="Magnuson J."/>
            <person name="Mondo S."/>
            <person name="Nolan M."/>
            <person name="Ohm R."/>
            <person name="Pangilinan J."/>
            <person name="Park H.-J."/>
            <person name="Ramirez L."/>
            <person name="Alfaro M."/>
            <person name="Sun H."/>
            <person name="Tritt A."/>
            <person name="Yoshinaga Y."/>
            <person name="Zwiers L.-H."/>
            <person name="Turgeon B."/>
            <person name="Goodwin S."/>
            <person name="Spatafora J."/>
            <person name="Crous P."/>
            <person name="Grigoriev I."/>
        </authorList>
    </citation>
    <scope>NUCLEOTIDE SEQUENCE</scope>
    <source>
        <strain evidence="2">ATCC 74209</strain>
    </source>
</reference>
<feature type="compositionally biased region" description="Pro residues" evidence="1">
    <location>
        <begin position="12"/>
        <end position="23"/>
    </location>
</feature>
<accession>A0A9P4MYP7</accession>
<gene>
    <name evidence="2" type="ORF">GQ43DRAFT_440918</name>
</gene>
<dbReference type="EMBL" id="ML993991">
    <property type="protein sequence ID" value="KAF2201095.1"/>
    <property type="molecule type" value="Genomic_DNA"/>
</dbReference>
<feature type="region of interest" description="Disordered" evidence="1">
    <location>
        <begin position="256"/>
        <end position="275"/>
    </location>
</feature>
<dbReference type="OrthoDB" id="1681166at2759"/>
<evidence type="ECO:0000313" key="2">
    <source>
        <dbReference type="EMBL" id="KAF2201095.1"/>
    </source>
</evidence>
<keyword evidence="3" id="KW-1185">Reference proteome</keyword>
<feature type="compositionally biased region" description="Polar residues" evidence="1">
    <location>
        <begin position="265"/>
        <end position="275"/>
    </location>
</feature>
<comment type="caution">
    <text evidence="2">The sequence shown here is derived from an EMBL/GenBank/DDBJ whole genome shotgun (WGS) entry which is preliminary data.</text>
</comment>
<dbReference type="Proteomes" id="UP000799536">
    <property type="component" value="Unassembled WGS sequence"/>
</dbReference>